<dbReference type="AlphaFoldDB" id="A0A9Q3PK83"/>
<accession>A0A9Q3PK83</accession>
<name>A0A9Q3PK83_9BASI</name>
<proteinExistence type="predicted"/>
<dbReference type="EMBL" id="AVOT02074297">
    <property type="protein sequence ID" value="MBW0563497.1"/>
    <property type="molecule type" value="Genomic_DNA"/>
</dbReference>
<reference evidence="1" key="1">
    <citation type="submission" date="2021-03" db="EMBL/GenBank/DDBJ databases">
        <title>Draft genome sequence of rust myrtle Austropuccinia psidii MF-1, a brazilian biotype.</title>
        <authorList>
            <person name="Quecine M.C."/>
            <person name="Pachon D.M.R."/>
            <person name="Bonatelli M.L."/>
            <person name="Correr F.H."/>
            <person name="Franceschini L.M."/>
            <person name="Leite T.F."/>
            <person name="Margarido G.R.A."/>
            <person name="Almeida C.A."/>
            <person name="Ferrarezi J.A."/>
            <person name="Labate C.A."/>
        </authorList>
    </citation>
    <scope>NUCLEOTIDE SEQUENCE</scope>
    <source>
        <strain evidence="1">MF-1</strain>
    </source>
</reference>
<keyword evidence="2" id="KW-1185">Reference proteome</keyword>
<evidence type="ECO:0000313" key="2">
    <source>
        <dbReference type="Proteomes" id="UP000765509"/>
    </source>
</evidence>
<evidence type="ECO:0000313" key="1">
    <source>
        <dbReference type="EMBL" id="MBW0563497.1"/>
    </source>
</evidence>
<gene>
    <name evidence="1" type="ORF">O181_103212</name>
</gene>
<protein>
    <submittedName>
        <fullName evidence="1">Uncharacterized protein</fullName>
    </submittedName>
</protein>
<dbReference type="Proteomes" id="UP000765509">
    <property type="component" value="Unassembled WGS sequence"/>
</dbReference>
<organism evidence="1 2">
    <name type="scientific">Austropuccinia psidii MF-1</name>
    <dbReference type="NCBI Taxonomy" id="1389203"/>
    <lineage>
        <taxon>Eukaryota</taxon>
        <taxon>Fungi</taxon>
        <taxon>Dikarya</taxon>
        <taxon>Basidiomycota</taxon>
        <taxon>Pucciniomycotina</taxon>
        <taxon>Pucciniomycetes</taxon>
        <taxon>Pucciniales</taxon>
        <taxon>Sphaerophragmiaceae</taxon>
        <taxon>Austropuccinia</taxon>
    </lineage>
</organism>
<sequence>MSRLSQDNINCHMCHMIMSLKGQTHFHTIRNFWVITPHGATQQFGMLILVHEKTSAPPPGHLTPLPCLLSRLSGFCLPPPDETLTLPPHLHPTTPVRCGYETLIKNQVLFLSSKLV</sequence>
<comment type="caution">
    <text evidence="1">The sequence shown here is derived from an EMBL/GenBank/DDBJ whole genome shotgun (WGS) entry which is preliminary data.</text>
</comment>